<evidence type="ECO:0000313" key="18">
    <source>
        <dbReference type="EMBL" id="KAG2380901.1"/>
    </source>
</evidence>
<name>A0A8T0JSX0_PHAAN</name>
<evidence type="ECO:0000256" key="13">
    <source>
        <dbReference type="ARBA" id="ARBA00048679"/>
    </source>
</evidence>
<evidence type="ECO:0000256" key="5">
    <source>
        <dbReference type="ARBA" id="ARBA00022692"/>
    </source>
</evidence>
<protein>
    <recommendedName>
        <fullName evidence="2">non-specific serine/threonine protein kinase</fullName>
        <ecNumber evidence="2">2.7.11.1</ecNumber>
    </recommendedName>
</protein>
<evidence type="ECO:0000256" key="11">
    <source>
        <dbReference type="ARBA" id="ARBA00023136"/>
    </source>
</evidence>
<dbReference type="AlphaFoldDB" id="A0A8T0JSX0"/>
<comment type="caution">
    <text evidence="18">The sequence shown here is derived from an EMBL/GenBank/DDBJ whole genome shotgun (WGS) entry which is preliminary data.</text>
</comment>
<dbReference type="EMBL" id="JABFOF010000009">
    <property type="protein sequence ID" value="KAG2380901.1"/>
    <property type="molecule type" value="Genomic_DNA"/>
</dbReference>
<dbReference type="PANTHER" id="PTHR45631:SF21">
    <property type="entry name" value="PROTEIN KINASE DOMAIN-CONTAINING PROTEIN"/>
    <property type="match status" value="1"/>
</dbReference>
<dbReference type="PANTHER" id="PTHR45631">
    <property type="entry name" value="OS07G0107800 PROTEIN-RELATED"/>
    <property type="match status" value="1"/>
</dbReference>
<feature type="domain" description="Protein kinase" evidence="17">
    <location>
        <begin position="569"/>
        <end position="771"/>
    </location>
</feature>
<keyword evidence="11 15" id="KW-0472">Membrane</keyword>
<keyword evidence="10 15" id="KW-1133">Transmembrane helix</keyword>
<dbReference type="PROSITE" id="PS50011">
    <property type="entry name" value="PROTEIN_KINASE_DOM"/>
    <property type="match status" value="1"/>
</dbReference>
<evidence type="ECO:0000256" key="9">
    <source>
        <dbReference type="ARBA" id="ARBA00022840"/>
    </source>
</evidence>
<dbReference type="GO" id="GO:0016020">
    <property type="term" value="C:membrane"/>
    <property type="evidence" value="ECO:0007669"/>
    <property type="project" value="UniProtKB-SubCell"/>
</dbReference>
<evidence type="ECO:0000256" key="14">
    <source>
        <dbReference type="PROSITE-ProRule" id="PRU10141"/>
    </source>
</evidence>
<dbReference type="FunFam" id="3.30.200.20:FF:000178">
    <property type="entry name" value="serine/threonine-protein kinase PBS1-like"/>
    <property type="match status" value="1"/>
</dbReference>
<dbReference type="PROSITE" id="PS00107">
    <property type="entry name" value="PROTEIN_KINASE_ATP"/>
    <property type="match status" value="1"/>
</dbReference>
<keyword evidence="6 16" id="KW-0732">Signal</keyword>
<evidence type="ECO:0000256" key="7">
    <source>
        <dbReference type="ARBA" id="ARBA00022737"/>
    </source>
</evidence>
<keyword evidence="7" id="KW-0677">Repeat</keyword>
<evidence type="ECO:0000256" key="16">
    <source>
        <dbReference type="SAM" id="SignalP"/>
    </source>
</evidence>
<feature type="binding site" evidence="14">
    <location>
        <position position="597"/>
    </location>
    <ligand>
        <name>ATP</name>
        <dbReference type="ChEBI" id="CHEBI:30616"/>
    </ligand>
</feature>
<dbReference type="InterPro" id="IPR032675">
    <property type="entry name" value="LRR_dom_sf"/>
</dbReference>
<keyword evidence="4" id="KW-0808">Transferase</keyword>
<evidence type="ECO:0000256" key="8">
    <source>
        <dbReference type="ARBA" id="ARBA00022741"/>
    </source>
</evidence>
<evidence type="ECO:0000256" key="15">
    <source>
        <dbReference type="SAM" id="Phobius"/>
    </source>
</evidence>
<dbReference type="InterPro" id="IPR001245">
    <property type="entry name" value="Ser-Thr/Tyr_kinase_cat_dom"/>
</dbReference>
<dbReference type="InterPro" id="IPR001611">
    <property type="entry name" value="Leu-rich_rpt"/>
</dbReference>
<dbReference type="Pfam" id="PF00560">
    <property type="entry name" value="LRR_1"/>
    <property type="match status" value="1"/>
</dbReference>
<keyword evidence="8 14" id="KW-0547">Nucleotide-binding</keyword>
<comment type="catalytic activity">
    <reaction evidence="12">
        <text>L-threonyl-[protein] + ATP = O-phospho-L-threonyl-[protein] + ADP + H(+)</text>
        <dbReference type="Rhea" id="RHEA:46608"/>
        <dbReference type="Rhea" id="RHEA-COMP:11060"/>
        <dbReference type="Rhea" id="RHEA-COMP:11605"/>
        <dbReference type="ChEBI" id="CHEBI:15378"/>
        <dbReference type="ChEBI" id="CHEBI:30013"/>
        <dbReference type="ChEBI" id="CHEBI:30616"/>
        <dbReference type="ChEBI" id="CHEBI:61977"/>
        <dbReference type="ChEBI" id="CHEBI:456216"/>
        <dbReference type="EC" id="2.7.11.1"/>
    </reaction>
</comment>
<dbReference type="Pfam" id="PF12819">
    <property type="entry name" value="Malectin_like"/>
    <property type="match status" value="1"/>
</dbReference>
<evidence type="ECO:0000256" key="3">
    <source>
        <dbReference type="ARBA" id="ARBA00022614"/>
    </source>
</evidence>
<feature type="transmembrane region" description="Helical" evidence="15">
    <location>
        <begin position="508"/>
        <end position="532"/>
    </location>
</feature>
<evidence type="ECO:0000256" key="4">
    <source>
        <dbReference type="ARBA" id="ARBA00022679"/>
    </source>
</evidence>
<dbReference type="Gene3D" id="2.60.120.430">
    <property type="entry name" value="Galactose-binding lectin"/>
    <property type="match status" value="1"/>
</dbReference>
<comment type="catalytic activity">
    <reaction evidence="13">
        <text>L-seryl-[protein] + ATP = O-phospho-L-seryl-[protein] + ADP + H(+)</text>
        <dbReference type="Rhea" id="RHEA:17989"/>
        <dbReference type="Rhea" id="RHEA-COMP:9863"/>
        <dbReference type="Rhea" id="RHEA-COMP:11604"/>
        <dbReference type="ChEBI" id="CHEBI:15378"/>
        <dbReference type="ChEBI" id="CHEBI:29999"/>
        <dbReference type="ChEBI" id="CHEBI:30616"/>
        <dbReference type="ChEBI" id="CHEBI:83421"/>
        <dbReference type="ChEBI" id="CHEBI:456216"/>
        <dbReference type="EC" id="2.7.11.1"/>
    </reaction>
</comment>
<keyword evidence="5 15" id="KW-0812">Transmembrane</keyword>
<evidence type="ECO:0000259" key="17">
    <source>
        <dbReference type="PROSITE" id="PS50011"/>
    </source>
</evidence>
<dbReference type="SUPFAM" id="SSF52058">
    <property type="entry name" value="L domain-like"/>
    <property type="match status" value="1"/>
</dbReference>
<evidence type="ECO:0000256" key="1">
    <source>
        <dbReference type="ARBA" id="ARBA00004167"/>
    </source>
</evidence>
<evidence type="ECO:0000256" key="2">
    <source>
        <dbReference type="ARBA" id="ARBA00012513"/>
    </source>
</evidence>
<reference evidence="18 19" key="1">
    <citation type="submission" date="2020-05" db="EMBL/GenBank/DDBJ databases">
        <title>Vigna angularis (adzuki bean) Var. LongXiaoDou No. 4 denovo assembly.</title>
        <authorList>
            <person name="Xiang H."/>
        </authorList>
    </citation>
    <scope>NUCLEOTIDE SEQUENCE [LARGE SCALE GENOMIC DNA]</scope>
    <source>
        <tissue evidence="18">Leaf</tissue>
    </source>
</reference>
<gene>
    <name evidence="18" type="ORF">HKW66_Vig0202740</name>
</gene>
<evidence type="ECO:0000256" key="6">
    <source>
        <dbReference type="ARBA" id="ARBA00022729"/>
    </source>
</evidence>
<dbReference type="Gene3D" id="3.80.10.10">
    <property type="entry name" value="Ribonuclease Inhibitor"/>
    <property type="match status" value="1"/>
</dbReference>
<sequence length="771" mass="85861">MDLRDAKVGFFLFCSFCLVTFSEQDGFFSLSCGGRTSFRDSSNISWVPDTTYVTTGKTTTITYSDGSNSLNISARFFPNSRRRKCYRIPVNNSTTLVLVRAKFVYKNYDGLGKPPKFYVSIGTSIAAAINLAEDDPWSEEFLWTVNMDTLSFCLIAMPEGASPVISSLEIRPLPQGAYTNGMTDFPNKLLKKSYRIDCGHSKDSIRYPLDPFDRIWDADRSFTPFHVAIGFKIQLSFRQSSLVEEPPVVVLQTGRVLARSNTLTYNLPLDALGDYYIILYFAGILPVFPSFDVLINGELVKSNYKINGSETSALYITRKGIGSLNITLKSISFYPQINAFEVYKMVDIPNDASSTTALQVIQQSTGLDLGWQDDPCLPSPWEKIHCEGSLVTSLDLSDINLRSISPTFGDLLDLKILDLHNTSLTGEIQNLDGLQHLEKLDLQNNSLMGTVPDSLGELEDLHLLTSGNLCLTFSTTSCDDDASSSNPPIEAPQVTVVPQKKHNVHNNLAIILATVGGAIIAFLLMCISVLIYKTKQHYEASHTSRGEMDTRNWGAAKVFSYKEIKVSTRNFKEIIGKGSFGSVYLGKLPEGKSVAVKVRFDRSQLGADSFINEVNLLSKIRHQNLVSLEGFCHERKHQILVYEYLPGGSLADHLYGCQKISLSWVRRLKIAVDAAKAHFNSGPHENTILVYFIFKNVTDAKPYLQAGAYEIVDEDIRGSFDPLSMKKAAFIAIESVHRDASQRPSIAEVLTELKEAYDIQLRFLESCENEN</sequence>
<dbReference type="InterPro" id="IPR000719">
    <property type="entry name" value="Prot_kinase_dom"/>
</dbReference>
<proteinExistence type="predicted"/>
<organism evidence="18 19">
    <name type="scientific">Phaseolus angularis</name>
    <name type="common">Azuki bean</name>
    <name type="synonym">Vigna angularis</name>
    <dbReference type="NCBI Taxonomy" id="3914"/>
    <lineage>
        <taxon>Eukaryota</taxon>
        <taxon>Viridiplantae</taxon>
        <taxon>Streptophyta</taxon>
        <taxon>Embryophyta</taxon>
        <taxon>Tracheophyta</taxon>
        <taxon>Spermatophyta</taxon>
        <taxon>Magnoliopsida</taxon>
        <taxon>eudicotyledons</taxon>
        <taxon>Gunneridae</taxon>
        <taxon>Pentapetalae</taxon>
        <taxon>rosids</taxon>
        <taxon>fabids</taxon>
        <taxon>Fabales</taxon>
        <taxon>Fabaceae</taxon>
        <taxon>Papilionoideae</taxon>
        <taxon>50 kb inversion clade</taxon>
        <taxon>NPAAA clade</taxon>
        <taxon>indigoferoid/millettioid clade</taxon>
        <taxon>Phaseoleae</taxon>
        <taxon>Vigna</taxon>
    </lineage>
</organism>
<dbReference type="GO" id="GO:0004672">
    <property type="term" value="F:protein kinase activity"/>
    <property type="evidence" value="ECO:0007669"/>
    <property type="project" value="InterPro"/>
</dbReference>
<dbReference type="InterPro" id="IPR017441">
    <property type="entry name" value="Protein_kinase_ATP_BS"/>
</dbReference>
<dbReference type="InterPro" id="IPR024788">
    <property type="entry name" value="Malectin-like_Carb-bd_dom"/>
</dbReference>
<comment type="subcellular location">
    <subcellularLocation>
        <location evidence="1">Membrane</location>
        <topology evidence="1">Single-pass membrane protein</topology>
    </subcellularLocation>
</comment>
<dbReference type="SUPFAM" id="SSF56112">
    <property type="entry name" value="Protein kinase-like (PK-like)"/>
    <property type="match status" value="1"/>
</dbReference>
<evidence type="ECO:0000256" key="12">
    <source>
        <dbReference type="ARBA" id="ARBA00047899"/>
    </source>
</evidence>
<feature type="signal peptide" evidence="16">
    <location>
        <begin position="1"/>
        <end position="24"/>
    </location>
</feature>
<keyword evidence="18" id="KW-0675">Receptor</keyword>
<dbReference type="Pfam" id="PF07714">
    <property type="entry name" value="PK_Tyr_Ser-Thr"/>
    <property type="match status" value="1"/>
</dbReference>
<dbReference type="InterPro" id="IPR011009">
    <property type="entry name" value="Kinase-like_dom_sf"/>
</dbReference>
<dbReference type="Gene3D" id="1.10.510.10">
    <property type="entry name" value="Transferase(Phosphotransferase) domain 1"/>
    <property type="match status" value="1"/>
</dbReference>
<feature type="chain" id="PRO_5035943695" description="non-specific serine/threonine protein kinase" evidence="16">
    <location>
        <begin position="25"/>
        <end position="771"/>
    </location>
</feature>
<dbReference type="GO" id="GO:0005524">
    <property type="term" value="F:ATP binding"/>
    <property type="evidence" value="ECO:0007669"/>
    <property type="project" value="UniProtKB-UniRule"/>
</dbReference>
<dbReference type="Proteomes" id="UP000743370">
    <property type="component" value="Unassembled WGS sequence"/>
</dbReference>
<accession>A0A8T0JSX0</accession>
<keyword evidence="9 14" id="KW-0067">ATP-binding</keyword>
<keyword evidence="3" id="KW-0433">Leucine-rich repeat</keyword>
<dbReference type="EC" id="2.7.11.1" evidence="2"/>
<evidence type="ECO:0000256" key="10">
    <source>
        <dbReference type="ARBA" id="ARBA00022989"/>
    </source>
</evidence>
<evidence type="ECO:0000313" key="19">
    <source>
        <dbReference type="Proteomes" id="UP000743370"/>
    </source>
</evidence>